<protein>
    <submittedName>
        <fullName evidence="5">3'-5' exonuclease</fullName>
    </submittedName>
</protein>
<evidence type="ECO:0000256" key="2">
    <source>
        <dbReference type="ARBA" id="ARBA00022801"/>
    </source>
</evidence>
<dbReference type="InterPro" id="IPR013520">
    <property type="entry name" value="Ribonucl_H"/>
</dbReference>
<proteinExistence type="predicted"/>
<dbReference type="GO" id="GO:0005829">
    <property type="term" value="C:cytosol"/>
    <property type="evidence" value="ECO:0007669"/>
    <property type="project" value="TreeGrafter"/>
</dbReference>
<dbReference type="InterPro" id="IPR036397">
    <property type="entry name" value="RNaseH_sf"/>
</dbReference>
<evidence type="ECO:0000256" key="1">
    <source>
        <dbReference type="ARBA" id="ARBA00022722"/>
    </source>
</evidence>
<feature type="domain" description="Exonuclease" evidence="4">
    <location>
        <begin position="40"/>
        <end position="213"/>
    </location>
</feature>
<evidence type="ECO:0000313" key="6">
    <source>
        <dbReference type="Proteomes" id="UP000298133"/>
    </source>
</evidence>
<evidence type="ECO:0000256" key="3">
    <source>
        <dbReference type="ARBA" id="ARBA00022839"/>
    </source>
</evidence>
<gene>
    <name evidence="5" type="ORF">E3W66_03325</name>
</gene>
<dbReference type="SUPFAM" id="SSF53098">
    <property type="entry name" value="Ribonuclease H-like"/>
    <property type="match status" value="1"/>
</dbReference>
<sequence length="221" mass="24464">MFSSKRLTLWNRARICKAKPIAKIYRSQLPLLTLRVDQAPLLAIDLEMTGLDAHRDHILSIGWVPINRGAIDTEGAQHWLIKTDREVGDSATIHGITDSQRATATDKKQVMGRFLNACRGRLLLFHHAPLDLAFIDRSCRIAFNSGFRPALIDTLAAERKRLARHTDSIGQGALRLAACRERYGLPSYSGHNALADALATAELFLAQVSADGDSPVSRYLL</sequence>
<name>A0A4Y8UJK1_9GAMM</name>
<dbReference type="GO" id="GO:0008408">
    <property type="term" value="F:3'-5' exonuclease activity"/>
    <property type="evidence" value="ECO:0007669"/>
    <property type="project" value="TreeGrafter"/>
</dbReference>
<dbReference type="GO" id="GO:0003676">
    <property type="term" value="F:nucleic acid binding"/>
    <property type="evidence" value="ECO:0007669"/>
    <property type="project" value="InterPro"/>
</dbReference>
<keyword evidence="3 5" id="KW-0269">Exonuclease</keyword>
<dbReference type="Gene3D" id="3.30.420.10">
    <property type="entry name" value="Ribonuclease H-like superfamily/Ribonuclease H"/>
    <property type="match status" value="1"/>
</dbReference>
<dbReference type="Proteomes" id="UP000298133">
    <property type="component" value="Unassembled WGS sequence"/>
</dbReference>
<dbReference type="Pfam" id="PF00929">
    <property type="entry name" value="RNase_T"/>
    <property type="match status" value="1"/>
</dbReference>
<dbReference type="PANTHER" id="PTHR30231:SF4">
    <property type="entry name" value="PROTEIN NEN2"/>
    <property type="match status" value="1"/>
</dbReference>
<dbReference type="SMART" id="SM00479">
    <property type="entry name" value="EXOIII"/>
    <property type="match status" value="1"/>
</dbReference>
<accession>A0A4Y8UJK1</accession>
<keyword evidence="1" id="KW-0540">Nuclease</keyword>
<evidence type="ECO:0000259" key="4">
    <source>
        <dbReference type="SMART" id="SM00479"/>
    </source>
</evidence>
<keyword evidence="6" id="KW-1185">Reference proteome</keyword>
<dbReference type="EMBL" id="SPIA01000001">
    <property type="protein sequence ID" value="TFH68985.1"/>
    <property type="molecule type" value="Genomic_DNA"/>
</dbReference>
<comment type="caution">
    <text evidence="5">The sequence shown here is derived from an EMBL/GenBank/DDBJ whole genome shotgun (WGS) entry which is preliminary data.</text>
</comment>
<dbReference type="PANTHER" id="PTHR30231">
    <property type="entry name" value="DNA POLYMERASE III SUBUNIT EPSILON"/>
    <property type="match status" value="1"/>
</dbReference>
<keyword evidence="2" id="KW-0378">Hydrolase</keyword>
<dbReference type="OrthoDB" id="5497329at2"/>
<reference evidence="5 6" key="1">
    <citation type="submission" date="2019-03" db="EMBL/GenBank/DDBJ databases">
        <title>Draft genome of Gammaproteobacteria bacterium LSUCC0057, a member of the SAR92 clade.</title>
        <authorList>
            <person name="Lanclos V.C."/>
            <person name="Doiron C."/>
            <person name="Henson M.W."/>
            <person name="Thrash J.C."/>
        </authorList>
    </citation>
    <scope>NUCLEOTIDE SEQUENCE [LARGE SCALE GENOMIC DNA]</scope>
    <source>
        <strain evidence="5 6">LSUCC0057</strain>
    </source>
</reference>
<evidence type="ECO:0000313" key="5">
    <source>
        <dbReference type="EMBL" id="TFH68985.1"/>
    </source>
</evidence>
<dbReference type="CDD" id="cd06127">
    <property type="entry name" value="DEDDh"/>
    <property type="match status" value="1"/>
</dbReference>
<dbReference type="GO" id="GO:0006259">
    <property type="term" value="P:DNA metabolic process"/>
    <property type="evidence" value="ECO:0007669"/>
    <property type="project" value="UniProtKB-ARBA"/>
</dbReference>
<dbReference type="AlphaFoldDB" id="A0A4Y8UJK1"/>
<dbReference type="InterPro" id="IPR012337">
    <property type="entry name" value="RNaseH-like_sf"/>
</dbReference>
<organism evidence="5 6">
    <name type="scientific">Gammaproteobacteria bacterium LSUCC0057</name>
    <dbReference type="NCBI Taxonomy" id="2559237"/>
    <lineage>
        <taxon>Bacteria</taxon>
        <taxon>Pseudomonadati</taxon>
        <taxon>Pseudomonadota</taxon>
        <taxon>Gammaproteobacteria</taxon>
        <taxon>Cellvibrionales</taxon>
        <taxon>Porticoccaceae</taxon>
        <taxon>SAR92 clade</taxon>
    </lineage>
</organism>